<gene>
    <name evidence="2" type="ORF">POF50_015685</name>
</gene>
<organism evidence="2">
    <name type="scientific">Streptantibioticus silvisoli</name>
    <dbReference type="NCBI Taxonomy" id="2705255"/>
    <lineage>
        <taxon>Bacteria</taxon>
        <taxon>Bacillati</taxon>
        <taxon>Actinomycetota</taxon>
        <taxon>Actinomycetes</taxon>
        <taxon>Kitasatosporales</taxon>
        <taxon>Streptomycetaceae</taxon>
        <taxon>Streptantibioticus</taxon>
    </lineage>
</organism>
<sequence length="112" mass="11570">MIRNRRDVIGAALATVVAVAGLGLAAAPSARAAGTAPRTAGDFTATGVRIHSDSFSGSPGLGEGNRGDGLTFYRATEGEYVADCGNDQWALITDNRTHVHGWVSVCFIHVNG</sequence>
<dbReference type="InterPro" id="IPR006311">
    <property type="entry name" value="TAT_signal"/>
</dbReference>
<protein>
    <recommendedName>
        <fullName evidence="3">SH3 domain-containing protein</fullName>
    </recommendedName>
</protein>
<reference evidence="2" key="1">
    <citation type="submission" date="2023-05" db="EMBL/GenBank/DDBJ databases">
        <title>Streptantibioticus silvisoli sp. nov., acidotolerant actinomycetes 1 from pine litter.</title>
        <authorList>
            <person name="Swiecimska M."/>
            <person name="Golinska P."/>
            <person name="Sangal V."/>
            <person name="Wachnowicz B."/>
            <person name="Goodfellow M."/>
        </authorList>
    </citation>
    <scope>NUCLEOTIDE SEQUENCE</scope>
    <source>
        <strain evidence="2">SL13</strain>
    </source>
</reference>
<evidence type="ECO:0000313" key="2">
    <source>
        <dbReference type="EMBL" id="MDI5970764.1"/>
    </source>
</evidence>
<feature type="signal peptide" evidence="1">
    <location>
        <begin position="1"/>
        <end position="32"/>
    </location>
</feature>
<proteinExistence type="predicted"/>
<dbReference type="PROSITE" id="PS51318">
    <property type="entry name" value="TAT"/>
    <property type="match status" value="1"/>
</dbReference>
<name>A0AA90H013_9ACTN</name>
<evidence type="ECO:0008006" key="3">
    <source>
        <dbReference type="Google" id="ProtNLM"/>
    </source>
</evidence>
<dbReference type="RefSeq" id="WP_271316759.1">
    <property type="nucleotide sequence ID" value="NZ_JABXJJ020000017.1"/>
</dbReference>
<dbReference type="EMBL" id="JABXJJ020000017">
    <property type="protein sequence ID" value="MDI5970764.1"/>
    <property type="molecule type" value="Genomic_DNA"/>
</dbReference>
<comment type="caution">
    <text evidence="2">The sequence shown here is derived from an EMBL/GenBank/DDBJ whole genome shotgun (WGS) entry which is preliminary data.</text>
</comment>
<dbReference type="AlphaFoldDB" id="A0AA90H013"/>
<accession>A0AA90H013</accession>
<keyword evidence="1" id="KW-0732">Signal</keyword>
<feature type="chain" id="PRO_5041698056" description="SH3 domain-containing protein" evidence="1">
    <location>
        <begin position="33"/>
        <end position="112"/>
    </location>
</feature>
<evidence type="ECO:0000256" key="1">
    <source>
        <dbReference type="SAM" id="SignalP"/>
    </source>
</evidence>